<dbReference type="PROSITE" id="PS00086">
    <property type="entry name" value="CYTOCHROME_P450"/>
    <property type="match status" value="1"/>
</dbReference>
<keyword evidence="8" id="KW-0503">Monooxygenase</keyword>
<evidence type="ECO:0000256" key="2">
    <source>
        <dbReference type="ARBA" id="ARBA00010617"/>
    </source>
</evidence>
<dbReference type="InterPro" id="IPR036396">
    <property type="entry name" value="Cyt_P450_sf"/>
</dbReference>
<feature type="compositionally biased region" description="Acidic residues" evidence="9">
    <location>
        <begin position="1"/>
        <end position="12"/>
    </location>
</feature>
<organism evidence="10 11">
    <name type="scientific">Ensete ventricosum</name>
    <name type="common">Abyssinian banana</name>
    <name type="synonym">Musa ensete</name>
    <dbReference type="NCBI Taxonomy" id="4639"/>
    <lineage>
        <taxon>Eukaryota</taxon>
        <taxon>Viridiplantae</taxon>
        <taxon>Streptophyta</taxon>
        <taxon>Embryophyta</taxon>
        <taxon>Tracheophyta</taxon>
        <taxon>Spermatophyta</taxon>
        <taxon>Magnoliopsida</taxon>
        <taxon>Liliopsida</taxon>
        <taxon>Zingiberales</taxon>
        <taxon>Musaceae</taxon>
        <taxon>Ensete</taxon>
    </lineage>
</organism>
<dbReference type="SUPFAM" id="SSF48264">
    <property type="entry name" value="Cytochrome P450"/>
    <property type="match status" value="1"/>
</dbReference>
<evidence type="ECO:0000256" key="7">
    <source>
        <dbReference type="PIRSR" id="PIRSR602401-1"/>
    </source>
</evidence>
<feature type="binding site" description="axial binding residue" evidence="7">
    <location>
        <position position="111"/>
    </location>
    <ligand>
        <name>heme</name>
        <dbReference type="ChEBI" id="CHEBI:30413"/>
    </ligand>
    <ligandPart>
        <name>Fe</name>
        <dbReference type="ChEBI" id="CHEBI:18248"/>
    </ligandPart>
</feature>
<dbReference type="InterPro" id="IPR017972">
    <property type="entry name" value="Cyt_P450_CS"/>
</dbReference>
<keyword evidence="6" id="KW-0472">Membrane</keyword>
<dbReference type="GO" id="GO:0004497">
    <property type="term" value="F:monooxygenase activity"/>
    <property type="evidence" value="ECO:0007669"/>
    <property type="project" value="UniProtKB-KW"/>
</dbReference>
<sequence>MDDDEAAEEPESDGSSAERSARCGHQRVPETAPPGSASAASRDHRGLRLRRLRDHRGYESLRQCEAIGTGPASWSNPQEFRPERFSSGGDGYVRWGECFGFVPFGGGWRICPGINFGLAVVELVLANLLYCFDWEARLVKGEELDVEEEAFGFAVHRKRPLLSGGQRL</sequence>
<keyword evidence="7 8" id="KW-0479">Metal-binding</keyword>
<comment type="cofactor">
    <cofactor evidence="7">
        <name>heme</name>
        <dbReference type="ChEBI" id="CHEBI:30413"/>
    </cofactor>
</comment>
<comment type="subcellular location">
    <subcellularLocation>
        <location evidence="1">Membrane</location>
        <topology evidence="1">Single-pass membrane protein</topology>
    </subcellularLocation>
</comment>
<dbReference type="AlphaFoldDB" id="A0A426ZFE3"/>
<dbReference type="GO" id="GO:0020037">
    <property type="term" value="F:heme binding"/>
    <property type="evidence" value="ECO:0007669"/>
    <property type="project" value="InterPro"/>
</dbReference>
<protein>
    <recommendedName>
        <fullName evidence="12">Cytochrome P450</fullName>
    </recommendedName>
</protein>
<dbReference type="GO" id="GO:0016020">
    <property type="term" value="C:membrane"/>
    <property type="evidence" value="ECO:0007669"/>
    <property type="project" value="UniProtKB-SubCell"/>
</dbReference>
<gene>
    <name evidence="10" type="ORF">B296_00003364</name>
</gene>
<evidence type="ECO:0000256" key="4">
    <source>
        <dbReference type="ARBA" id="ARBA00022989"/>
    </source>
</evidence>
<evidence type="ECO:0000256" key="9">
    <source>
        <dbReference type="SAM" id="MobiDB-lite"/>
    </source>
</evidence>
<dbReference type="PANTHER" id="PTHR47956">
    <property type="entry name" value="CYTOCHROME P450 71B11-RELATED"/>
    <property type="match status" value="1"/>
</dbReference>
<evidence type="ECO:0000256" key="3">
    <source>
        <dbReference type="ARBA" id="ARBA00022692"/>
    </source>
</evidence>
<evidence type="ECO:0000256" key="6">
    <source>
        <dbReference type="ARBA" id="ARBA00023136"/>
    </source>
</evidence>
<name>A0A426ZFE3_ENSVE</name>
<evidence type="ECO:0000256" key="5">
    <source>
        <dbReference type="ARBA" id="ARBA00023002"/>
    </source>
</evidence>
<keyword evidence="5 8" id="KW-0560">Oxidoreductase</keyword>
<keyword evidence="7 8" id="KW-0349">Heme</keyword>
<dbReference type="PANTHER" id="PTHR47956:SF14">
    <property type="entry name" value="OS04G0480600 PROTEIN"/>
    <property type="match status" value="1"/>
</dbReference>
<dbReference type="PRINTS" id="PR00463">
    <property type="entry name" value="EP450I"/>
</dbReference>
<evidence type="ECO:0000256" key="8">
    <source>
        <dbReference type="RuleBase" id="RU000461"/>
    </source>
</evidence>
<comment type="similarity">
    <text evidence="2 8">Belongs to the cytochrome P450 family.</text>
</comment>
<reference evidence="10 11" key="1">
    <citation type="journal article" date="2014" name="Agronomy (Basel)">
        <title>A Draft Genome Sequence for Ensete ventricosum, the Drought-Tolerant Tree Against Hunger.</title>
        <authorList>
            <person name="Harrison J."/>
            <person name="Moore K.A."/>
            <person name="Paszkiewicz K."/>
            <person name="Jones T."/>
            <person name="Grant M."/>
            <person name="Ambacheew D."/>
            <person name="Muzemil S."/>
            <person name="Studholme D.J."/>
        </authorList>
    </citation>
    <scope>NUCLEOTIDE SEQUENCE [LARGE SCALE GENOMIC DNA]</scope>
</reference>
<dbReference type="Proteomes" id="UP000287651">
    <property type="component" value="Unassembled WGS sequence"/>
</dbReference>
<dbReference type="Pfam" id="PF00067">
    <property type="entry name" value="p450"/>
    <property type="match status" value="1"/>
</dbReference>
<evidence type="ECO:0000313" key="10">
    <source>
        <dbReference type="EMBL" id="RRT62671.1"/>
    </source>
</evidence>
<accession>A0A426ZFE3</accession>
<evidence type="ECO:0000256" key="1">
    <source>
        <dbReference type="ARBA" id="ARBA00004167"/>
    </source>
</evidence>
<dbReference type="InterPro" id="IPR002401">
    <property type="entry name" value="Cyt_P450_E_grp-I"/>
</dbReference>
<keyword evidence="7 8" id="KW-0408">Iron</keyword>
<dbReference type="GO" id="GO:0005506">
    <property type="term" value="F:iron ion binding"/>
    <property type="evidence" value="ECO:0007669"/>
    <property type="project" value="InterPro"/>
</dbReference>
<evidence type="ECO:0008006" key="12">
    <source>
        <dbReference type="Google" id="ProtNLM"/>
    </source>
</evidence>
<proteinExistence type="inferred from homology"/>
<keyword evidence="3" id="KW-0812">Transmembrane</keyword>
<dbReference type="InterPro" id="IPR001128">
    <property type="entry name" value="Cyt_P450"/>
</dbReference>
<dbReference type="Gene3D" id="1.10.630.10">
    <property type="entry name" value="Cytochrome P450"/>
    <property type="match status" value="1"/>
</dbReference>
<comment type="caution">
    <text evidence="10">The sequence shown here is derived from an EMBL/GenBank/DDBJ whole genome shotgun (WGS) entry which is preliminary data.</text>
</comment>
<dbReference type="GO" id="GO:0016705">
    <property type="term" value="F:oxidoreductase activity, acting on paired donors, with incorporation or reduction of molecular oxygen"/>
    <property type="evidence" value="ECO:0007669"/>
    <property type="project" value="InterPro"/>
</dbReference>
<dbReference type="InterPro" id="IPR050193">
    <property type="entry name" value="Cytochrome_P450_71"/>
</dbReference>
<keyword evidence="4" id="KW-1133">Transmembrane helix</keyword>
<feature type="region of interest" description="Disordered" evidence="9">
    <location>
        <begin position="1"/>
        <end position="47"/>
    </location>
</feature>
<dbReference type="EMBL" id="AMZH03006901">
    <property type="protein sequence ID" value="RRT62671.1"/>
    <property type="molecule type" value="Genomic_DNA"/>
</dbReference>
<evidence type="ECO:0000313" key="11">
    <source>
        <dbReference type="Proteomes" id="UP000287651"/>
    </source>
</evidence>